<name>A0A2J7QSM8_9NEOP</name>
<dbReference type="GO" id="GO:0046872">
    <property type="term" value="F:metal ion binding"/>
    <property type="evidence" value="ECO:0007669"/>
    <property type="project" value="UniProtKB-KW"/>
</dbReference>
<organism evidence="8 9">
    <name type="scientific">Cryptotermes secundus</name>
    <dbReference type="NCBI Taxonomy" id="105785"/>
    <lineage>
        <taxon>Eukaryota</taxon>
        <taxon>Metazoa</taxon>
        <taxon>Ecdysozoa</taxon>
        <taxon>Arthropoda</taxon>
        <taxon>Hexapoda</taxon>
        <taxon>Insecta</taxon>
        <taxon>Pterygota</taxon>
        <taxon>Neoptera</taxon>
        <taxon>Polyneoptera</taxon>
        <taxon>Dictyoptera</taxon>
        <taxon>Blattodea</taxon>
        <taxon>Blattoidea</taxon>
        <taxon>Termitoidae</taxon>
        <taxon>Kalotermitidae</taxon>
        <taxon>Cryptotermitinae</taxon>
        <taxon>Cryptotermes</taxon>
    </lineage>
</organism>
<evidence type="ECO:0000313" key="9">
    <source>
        <dbReference type="Proteomes" id="UP000235965"/>
    </source>
</evidence>
<comment type="cofactor">
    <cofactor evidence="7">
        <name>Mg(2+)</name>
        <dbReference type="ChEBI" id="CHEBI:18420"/>
    </cofactor>
</comment>
<protein>
    <recommendedName>
        <fullName evidence="5 7">5-formyltetrahydrofolate cyclo-ligase</fullName>
        <ecNumber evidence="5 7">6.3.3.2</ecNumber>
    </recommendedName>
</protein>
<dbReference type="NCBIfam" id="TIGR02727">
    <property type="entry name" value="MTHFS_bact"/>
    <property type="match status" value="1"/>
</dbReference>
<gene>
    <name evidence="8" type="ORF">B7P43_G00794</name>
</gene>
<dbReference type="OrthoDB" id="2015992at2759"/>
<dbReference type="FunFam" id="3.40.50.10420:FF:000007">
    <property type="entry name" value="5-formyltetrahydrofolate cyclo-ligase"/>
    <property type="match status" value="1"/>
</dbReference>
<keyword evidence="2 6" id="KW-0547">Nucleotide-binding</keyword>
<evidence type="ECO:0000256" key="7">
    <source>
        <dbReference type="RuleBase" id="RU361279"/>
    </source>
</evidence>
<comment type="caution">
    <text evidence="8">The sequence shown here is derived from an EMBL/GenBank/DDBJ whole genome shotgun (WGS) entry which is preliminary data.</text>
</comment>
<sequence>MCFILQVLQHPQYVQAKSVSVYLSLEKEIQTGELLEDIFKSGKTCFIPRVRAGSSEMEMIQLHSLDDYADLPVNKWNIKQPSDDNERISIFDTENLDLVLTPGLAFTRNGKRLGRGKGYYDRFLARCFRRYKKNPFTLGLAFKEQIVSDIPTTNTDIIIDQVLYTDN</sequence>
<dbReference type="PANTHER" id="PTHR23407:SF1">
    <property type="entry name" value="5-FORMYLTETRAHYDROFOLATE CYCLO-LIGASE"/>
    <property type="match status" value="1"/>
</dbReference>
<dbReference type="Gene3D" id="3.40.50.10420">
    <property type="entry name" value="NagB/RpiA/CoA transferase-like"/>
    <property type="match status" value="1"/>
</dbReference>
<dbReference type="GO" id="GO:0005524">
    <property type="term" value="F:ATP binding"/>
    <property type="evidence" value="ECO:0007669"/>
    <property type="project" value="UniProtKB-KW"/>
</dbReference>
<proteinExistence type="inferred from homology"/>
<dbReference type="InterPro" id="IPR024185">
    <property type="entry name" value="FTHF_cligase-like_sf"/>
</dbReference>
<dbReference type="GO" id="GO:0005739">
    <property type="term" value="C:mitochondrion"/>
    <property type="evidence" value="ECO:0007669"/>
    <property type="project" value="TreeGrafter"/>
</dbReference>
<evidence type="ECO:0000256" key="2">
    <source>
        <dbReference type="ARBA" id="ARBA00022741"/>
    </source>
</evidence>
<feature type="binding site" evidence="6">
    <location>
        <position position="28"/>
    </location>
    <ligand>
        <name>substrate</name>
    </ligand>
</feature>
<dbReference type="GO" id="GO:0030272">
    <property type="term" value="F:5-formyltetrahydrofolate cyclo-ligase activity"/>
    <property type="evidence" value="ECO:0007669"/>
    <property type="project" value="UniProtKB-EC"/>
</dbReference>
<comment type="catalytic activity">
    <reaction evidence="4 7">
        <text>(6S)-5-formyl-5,6,7,8-tetrahydrofolate + ATP = (6R)-5,10-methenyltetrahydrofolate + ADP + phosphate</text>
        <dbReference type="Rhea" id="RHEA:10488"/>
        <dbReference type="ChEBI" id="CHEBI:30616"/>
        <dbReference type="ChEBI" id="CHEBI:43474"/>
        <dbReference type="ChEBI" id="CHEBI:57455"/>
        <dbReference type="ChEBI" id="CHEBI:57457"/>
        <dbReference type="ChEBI" id="CHEBI:456216"/>
        <dbReference type="EC" id="6.3.3.2"/>
    </reaction>
</comment>
<dbReference type="GO" id="GO:0035999">
    <property type="term" value="P:tetrahydrofolate interconversion"/>
    <property type="evidence" value="ECO:0007669"/>
    <property type="project" value="TreeGrafter"/>
</dbReference>
<dbReference type="InterPro" id="IPR002698">
    <property type="entry name" value="FTHF_cligase"/>
</dbReference>
<dbReference type="EC" id="6.3.3.2" evidence="5 7"/>
<evidence type="ECO:0000256" key="3">
    <source>
        <dbReference type="ARBA" id="ARBA00022840"/>
    </source>
</evidence>
<keyword evidence="7" id="KW-0479">Metal-binding</keyword>
<dbReference type="InParanoid" id="A0A2J7QSM8"/>
<dbReference type="SUPFAM" id="SSF100950">
    <property type="entry name" value="NagB/RpiA/CoA transferase-like"/>
    <property type="match status" value="1"/>
</dbReference>
<dbReference type="Pfam" id="PF01812">
    <property type="entry name" value="5-FTHF_cyc-lig"/>
    <property type="match status" value="1"/>
</dbReference>
<dbReference type="GO" id="GO:0009396">
    <property type="term" value="P:folic acid-containing compound biosynthetic process"/>
    <property type="evidence" value="ECO:0007669"/>
    <property type="project" value="TreeGrafter"/>
</dbReference>
<dbReference type="InterPro" id="IPR037171">
    <property type="entry name" value="NagB/RpiA_transferase-like"/>
</dbReference>
<dbReference type="AlphaFoldDB" id="A0A2J7QSM8"/>
<evidence type="ECO:0000256" key="5">
    <source>
        <dbReference type="ARBA" id="ARBA00038966"/>
    </source>
</evidence>
<dbReference type="PANTHER" id="PTHR23407">
    <property type="entry name" value="ATPASE INHIBITOR/5-FORMYLTETRAHYDROFOLATE CYCLO-LIGASE"/>
    <property type="match status" value="1"/>
</dbReference>
<evidence type="ECO:0000256" key="1">
    <source>
        <dbReference type="ARBA" id="ARBA00010638"/>
    </source>
</evidence>
<dbReference type="Proteomes" id="UP000235965">
    <property type="component" value="Unassembled WGS sequence"/>
</dbReference>
<comment type="similarity">
    <text evidence="1 7">Belongs to the 5-formyltetrahydrofolate cyclo-ligase family.</text>
</comment>
<feature type="binding site" evidence="6">
    <location>
        <position position="23"/>
    </location>
    <ligand>
        <name>substrate</name>
    </ligand>
</feature>
<reference evidence="8 9" key="1">
    <citation type="submission" date="2017-12" db="EMBL/GenBank/DDBJ databases">
        <title>Hemimetabolous genomes reveal molecular basis of termite eusociality.</title>
        <authorList>
            <person name="Harrison M.C."/>
            <person name="Jongepier E."/>
            <person name="Robertson H.M."/>
            <person name="Arning N."/>
            <person name="Bitard-Feildel T."/>
            <person name="Chao H."/>
            <person name="Childers C.P."/>
            <person name="Dinh H."/>
            <person name="Doddapaneni H."/>
            <person name="Dugan S."/>
            <person name="Gowin J."/>
            <person name="Greiner C."/>
            <person name="Han Y."/>
            <person name="Hu H."/>
            <person name="Hughes D.S.T."/>
            <person name="Huylmans A.-K."/>
            <person name="Kemena C."/>
            <person name="Kremer L.P.M."/>
            <person name="Lee S.L."/>
            <person name="Lopez-Ezquerra A."/>
            <person name="Mallet L."/>
            <person name="Monroy-Kuhn J.M."/>
            <person name="Moser A."/>
            <person name="Murali S.C."/>
            <person name="Muzny D.M."/>
            <person name="Otani S."/>
            <person name="Piulachs M.-D."/>
            <person name="Poelchau M."/>
            <person name="Qu J."/>
            <person name="Schaub F."/>
            <person name="Wada-Katsumata A."/>
            <person name="Worley K.C."/>
            <person name="Xie Q."/>
            <person name="Ylla G."/>
            <person name="Poulsen M."/>
            <person name="Gibbs R.A."/>
            <person name="Schal C."/>
            <person name="Richards S."/>
            <person name="Belles X."/>
            <person name="Korb J."/>
            <person name="Bornberg-Bauer E."/>
        </authorList>
    </citation>
    <scope>NUCLEOTIDE SEQUENCE [LARGE SCALE GENOMIC DNA]</scope>
    <source>
        <tissue evidence="8">Whole body</tissue>
    </source>
</reference>
<dbReference type="FunCoup" id="A0A2J7QSM8">
    <property type="interactions" value="450"/>
</dbReference>
<evidence type="ECO:0000256" key="6">
    <source>
        <dbReference type="PIRSR" id="PIRSR006806-1"/>
    </source>
</evidence>
<keyword evidence="7" id="KW-0460">Magnesium</keyword>
<dbReference type="PIRSF" id="PIRSF006806">
    <property type="entry name" value="FTHF_cligase"/>
    <property type="match status" value="1"/>
</dbReference>
<keyword evidence="3 6" id="KW-0067">ATP-binding</keyword>
<keyword evidence="9" id="KW-1185">Reference proteome</keyword>
<dbReference type="EMBL" id="NEVH01011876">
    <property type="protein sequence ID" value="PNF31589.1"/>
    <property type="molecule type" value="Genomic_DNA"/>
</dbReference>
<accession>A0A2J7QSM8</accession>
<evidence type="ECO:0000313" key="8">
    <source>
        <dbReference type="EMBL" id="PNF31589.1"/>
    </source>
</evidence>
<evidence type="ECO:0000256" key="4">
    <source>
        <dbReference type="ARBA" id="ARBA00036539"/>
    </source>
</evidence>
<dbReference type="STRING" id="105785.A0A2J7QSM8"/>
<feature type="binding site" evidence="6">
    <location>
        <begin position="112"/>
        <end position="120"/>
    </location>
    <ligand>
        <name>ATP</name>
        <dbReference type="ChEBI" id="CHEBI:30616"/>
    </ligand>
</feature>